<reference evidence="1" key="1">
    <citation type="submission" date="2021-08" db="EMBL/GenBank/DDBJ databases">
        <title>WGS assembly of Ceratopteris richardii.</title>
        <authorList>
            <person name="Marchant D.B."/>
            <person name="Chen G."/>
            <person name="Jenkins J."/>
            <person name="Shu S."/>
            <person name="Leebens-Mack J."/>
            <person name="Grimwood J."/>
            <person name="Schmutz J."/>
            <person name="Soltis P."/>
            <person name="Soltis D."/>
            <person name="Chen Z.-H."/>
        </authorList>
    </citation>
    <scope>NUCLEOTIDE SEQUENCE</scope>
    <source>
        <strain evidence="1">Whitten #5841</strain>
        <tissue evidence="1">Leaf</tissue>
    </source>
</reference>
<dbReference type="OMA" id="YAFRQEM"/>
<dbReference type="EMBL" id="CM035411">
    <property type="protein sequence ID" value="KAH7435558.1"/>
    <property type="molecule type" value="Genomic_DNA"/>
</dbReference>
<gene>
    <name evidence="1" type="ORF">KP509_06G069300</name>
</gene>
<comment type="caution">
    <text evidence="1">The sequence shown here is derived from an EMBL/GenBank/DDBJ whole genome shotgun (WGS) entry which is preliminary data.</text>
</comment>
<organism evidence="1 2">
    <name type="scientific">Ceratopteris richardii</name>
    <name type="common">Triangle waterfern</name>
    <dbReference type="NCBI Taxonomy" id="49495"/>
    <lineage>
        <taxon>Eukaryota</taxon>
        <taxon>Viridiplantae</taxon>
        <taxon>Streptophyta</taxon>
        <taxon>Embryophyta</taxon>
        <taxon>Tracheophyta</taxon>
        <taxon>Polypodiopsida</taxon>
        <taxon>Polypodiidae</taxon>
        <taxon>Polypodiales</taxon>
        <taxon>Pteridineae</taxon>
        <taxon>Pteridaceae</taxon>
        <taxon>Parkerioideae</taxon>
        <taxon>Ceratopteris</taxon>
    </lineage>
</organism>
<sequence length="98" mass="11098">MNTVIYDKIFGCIPNDFIRSRTTLRQAAAKQKEKLGHTTIDMGMAINEIPVQFNGFSDLSVASIRGLLVCLPLLFLQEEDLRPVFNESEYYASAQVFH</sequence>
<dbReference type="AlphaFoldDB" id="A0A8T2ULF1"/>
<protein>
    <submittedName>
        <fullName evidence="1">Uncharacterized protein</fullName>
    </submittedName>
</protein>
<evidence type="ECO:0000313" key="1">
    <source>
        <dbReference type="EMBL" id="KAH7435558.1"/>
    </source>
</evidence>
<dbReference type="Proteomes" id="UP000825935">
    <property type="component" value="Chromosome 6"/>
</dbReference>
<name>A0A8T2ULF1_CERRI</name>
<accession>A0A8T2ULF1</accession>
<keyword evidence="2" id="KW-1185">Reference proteome</keyword>
<dbReference type="OrthoDB" id="14911at2759"/>
<proteinExistence type="predicted"/>
<evidence type="ECO:0000313" key="2">
    <source>
        <dbReference type="Proteomes" id="UP000825935"/>
    </source>
</evidence>